<evidence type="ECO:0000259" key="8">
    <source>
        <dbReference type="PROSITE" id="PS50048"/>
    </source>
</evidence>
<dbReference type="HOGENOM" id="CLU_006329_5_1_1"/>
<dbReference type="EMBL" id="KN847336">
    <property type="protein sequence ID" value="KIW42284.1"/>
    <property type="molecule type" value="Genomic_DNA"/>
</dbReference>
<protein>
    <recommendedName>
        <fullName evidence="8">Zn(2)-C6 fungal-type domain-containing protein</fullName>
    </recommendedName>
</protein>
<dbReference type="OrthoDB" id="5121955at2759"/>
<evidence type="ECO:0000256" key="6">
    <source>
        <dbReference type="ARBA" id="ARBA00023242"/>
    </source>
</evidence>
<keyword evidence="10" id="KW-1185">Reference proteome</keyword>
<organism evidence="9 10">
    <name type="scientific">Exophiala oligosperma</name>
    <dbReference type="NCBI Taxonomy" id="215243"/>
    <lineage>
        <taxon>Eukaryota</taxon>
        <taxon>Fungi</taxon>
        <taxon>Dikarya</taxon>
        <taxon>Ascomycota</taxon>
        <taxon>Pezizomycotina</taxon>
        <taxon>Eurotiomycetes</taxon>
        <taxon>Chaetothyriomycetidae</taxon>
        <taxon>Chaetothyriales</taxon>
        <taxon>Herpotrichiellaceae</taxon>
        <taxon>Exophiala</taxon>
    </lineage>
</organism>
<keyword evidence="4" id="KW-0238">DNA-binding</keyword>
<dbReference type="VEuPathDB" id="FungiDB:PV06_05847"/>
<evidence type="ECO:0000313" key="9">
    <source>
        <dbReference type="EMBL" id="KIW42284.1"/>
    </source>
</evidence>
<dbReference type="PANTHER" id="PTHR47171">
    <property type="entry name" value="FARA-RELATED"/>
    <property type="match status" value="1"/>
</dbReference>
<keyword evidence="3" id="KW-0805">Transcription regulation</keyword>
<keyword evidence="5" id="KW-0804">Transcription</keyword>
<dbReference type="GO" id="GO:0000981">
    <property type="term" value="F:DNA-binding transcription factor activity, RNA polymerase II-specific"/>
    <property type="evidence" value="ECO:0007669"/>
    <property type="project" value="InterPro"/>
</dbReference>
<feature type="compositionally biased region" description="Polar residues" evidence="7">
    <location>
        <begin position="72"/>
        <end position="89"/>
    </location>
</feature>
<keyword evidence="2" id="KW-0862">Zinc</keyword>
<feature type="region of interest" description="Disordered" evidence="7">
    <location>
        <begin position="65"/>
        <end position="108"/>
    </location>
</feature>
<dbReference type="InterPro" id="IPR007219">
    <property type="entry name" value="XnlR_reg_dom"/>
</dbReference>
<feature type="compositionally biased region" description="Polar residues" evidence="7">
    <location>
        <begin position="165"/>
        <end position="184"/>
    </location>
</feature>
<keyword evidence="6" id="KW-0539">Nucleus</keyword>
<evidence type="ECO:0000256" key="2">
    <source>
        <dbReference type="ARBA" id="ARBA00022833"/>
    </source>
</evidence>
<dbReference type="RefSeq" id="XP_016262500.1">
    <property type="nucleotide sequence ID" value="XM_016406896.1"/>
</dbReference>
<evidence type="ECO:0000256" key="7">
    <source>
        <dbReference type="SAM" id="MobiDB-lite"/>
    </source>
</evidence>
<evidence type="ECO:0000313" key="10">
    <source>
        <dbReference type="Proteomes" id="UP000053342"/>
    </source>
</evidence>
<dbReference type="Proteomes" id="UP000053342">
    <property type="component" value="Unassembled WGS sequence"/>
</dbReference>
<proteinExistence type="predicted"/>
<dbReference type="InterPro" id="IPR036864">
    <property type="entry name" value="Zn2-C6_fun-type_DNA-bd_sf"/>
</dbReference>
<dbReference type="SMART" id="SM00906">
    <property type="entry name" value="Fungal_trans"/>
    <property type="match status" value="1"/>
</dbReference>
<name>A0A0D2E3B0_9EURO</name>
<dbReference type="PROSITE" id="PS50048">
    <property type="entry name" value="ZN2_CY6_FUNGAL_2"/>
    <property type="match status" value="1"/>
</dbReference>
<dbReference type="SMART" id="SM00066">
    <property type="entry name" value="GAL4"/>
    <property type="match status" value="1"/>
</dbReference>
<dbReference type="GeneID" id="27357921"/>
<dbReference type="InterPro" id="IPR001138">
    <property type="entry name" value="Zn2Cys6_DnaBD"/>
</dbReference>
<dbReference type="InterPro" id="IPR052073">
    <property type="entry name" value="Amide_Lactam_Regulators"/>
</dbReference>
<dbReference type="Pfam" id="PF04082">
    <property type="entry name" value="Fungal_trans"/>
    <property type="match status" value="1"/>
</dbReference>
<dbReference type="Pfam" id="PF00172">
    <property type="entry name" value="Zn_clus"/>
    <property type="match status" value="1"/>
</dbReference>
<evidence type="ECO:0000256" key="5">
    <source>
        <dbReference type="ARBA" id="ARBA00023163"/>
    </source>
</evidence>
<dbReference type="GO" id="GO:0008270">
    <property type="term" value="F:zinc ion binding"/>
    <property type="evidence" value="ECO:0007669"/>
    <property type="project" value="InterPro"/>
</dbReference>
<dbReference type="AlphaFoldDB" id="A0A0D2E3B0"/>
<evidence type="ECO:0000256" key="3">
    <source>
        <dbReference type="ARBA" id="ARBA00023015"/>
    </source>
</evidence>
<dbReference type="SUPFAM" id="SSF57701">
    <property type="entry name" value="Zn2/Cys6 DNA-binding domain"/>
    <property type="match status" value="1"/>
</dbReference>
<dbReference type="Gene3D" id="4.10.240.10">
    <property type="entry name" value="Zn(2)-C6 fungal-type DNA-binding domain"/>
    <property type="match status" value="1"/>
</dbReference>
<evidence type="ECO:0000256" key="4">
    <source>
        <dbReference type="ARBA" id="ARBA00023125"/>
    </source>
</evidence>
<sequence length="704" mass="78061">MSSPASPEKPRHRVRAFKACQRCNQRKVKCDAAQTGLPCTRCKVDGAQGCAFISSRRGTYDRWRSVKARARTPQSNSTAETRVESTSPDAGQIEGGSPNTQLASTVPPASARSNTLALGFENFLRQGGRDAEGLVGKYGLVLLGDSSPLTFALKELQSDKRDKPSGNTSEAVDTDLHVTSSRSGHPSHLTAADLNYLHSKGALTAPTTECLDALIQVFIEKFYPLCSIVDRSEFVRQHHSRSLPWILLQSACLIGATYSDASILKKAGFKSRQAARRFFYDKAKVLYDVGYETNSVVLLQSIVMLTYWGPDLKGYWNPCSWVGVAVTIAESLGIHRSAGYSTLHKDKGLLRRLWWMIAVRDAYCGTLLGRPFRVNMSHSDGPMLTFDDFGPEDRPTTTTNNPDSDDQATLYMHYQIQLAKLSLILRRIVNTRFNVGLDSTTPQALRDLLGQWRHELPAVMTWSDHGSSSSIFSECLKILYHHHLILIYLSRGDGGTGPASAGLANMEVPMSEIAESAAQTIASTSLSLMTRSMVHSLPQEVFPAFFVAGIVFFRLIRRSPSLIAQLGQAALDNCQIVLNEVRDCWEPAFWGMRIFEFLLAGLNKKNHNNGLAEKQDLTVVSSSETVGPDLQRQMLDETPTTQDHFALQNAVEMGPAIHNLRNAAQQDTLLTTQLYDRFLDPDNYFIMPTSLADQDIIDFDMPQW</sequence>
<dbReference type="GO" id="GO:0003677">
    <property type="term" value="F:DNA binding"/>
    <property type="evidence" value="ECO:0007669"/>
    <property type="project" value="UniProtKB-KW"/>
</dbReference>
<dbReference type="CDD" id="cd00067">
    <property type="entry name" value="GAL4"/>
    <property type="match status" value="1"/>
</dbReference>
<feature type="domain" description="Zn(2)-C6 fungal-type" evidence="8">
    <location>
        <begin position="19"/>
        <end position="52"/>
    </location>
</feature>
<keyword evidence="1" id="KW-0479">Metal-binding</keyword>
<feature type="region of interest" description="Disordered" evidence="7">
    <location>
        <begin position="156"/>
        <end position="186"/>
    </location>
</feature>
<accession>A0A0D2E3B0</accession>
<dbReference type="CDD" id="cd12148">
    <property type="entry name" value="fungal_TF_MHR"/>
    <property type="match status" value="1"/>
</dbReference>
<reference evidence="9 10" key="1">
    <citation type="submission" date="2015-01" db="EMBL/GenBank/DDBJ databases">
        <title>The Genome Sequence of Exophiala oligosperma CBS72588.</title>
        <authorList>
            <consortium name="The Broad Institute Genomics Platform"/>
            <person name="Cuomo C."/>
            <person name="de Hoog S."/>
            <person name="Gorbushina A."/>
            <person name="Stielow B."/>
            <person name="Teixiera M."/>
            <person name="Abouelleil A."/>
            <person name="Chapman S.B."/>
            <person name="Priest M."/>
            <person name="Young S.K."/>
            <person name="Wortman J."/>
            <person name="Nusbaum C."/>
            <person name="Birren B."/>
        </authorList>
    </citation>
    <scope>NUCLEOTIDE SEQUENCE [LARGE SCALE GENOMIC DNA]</scope>
    <source>
        <strain evidence="9 10">CBS 72588</strain>
    </source>
</reference>
<gene>
    <name evidence="9" type="ORF">PV06_05847</name>
</gene>
<dbReference type="PANTHER" id="PTHR47171:SF1">
    <property type="entry name" value="ZN(II)2CYS6 TRANSCRIPTION FACTOR (EUROFUNG)"/>
    <property type="match status" value="1"/>
</dbReference>
<dbReference type="GO" id="GO:0006351">
    <property type="term" value="P:DNA-templated transcription"/>
    <property type="evidence" value="ECO:0007669"/>
    <property type="project" value="InterPro"/>
</dbReference>
<evidence type="ECO:0000256" key="1">
    <source>
        <dbReference type="ARBA" id="ARBA00022723"/>
    </source>
</evidence>